<name>A0ABP7EU57_9FLAO</name>
<dbReference type="RefSeq" id="WP_278019835.1">
    <property type="nucleotide sequence ID" value="NZ_BAABDT010000001.1"/>
</dbReference>
<sequence>MRKITLILSFFLFLIISCSSEDSPVTPEKPTPEETKPLTATFTQVDVAVYGAKTGSVTITPAGGTPPYTITPLQTELAAGDYTFTIKDSKGLTTTVTAKILQPKATLPESSLLRPAVKNINKNTVASKTKAVTKHLVQSIQYKKSDYKIDETSDYSLTDNLYSDNENTLNTNTPKGDVRNYIYNNAGQLTQIEIQKGPESMGSSGIEFSYEYDSNGNVINNSTPYTYENGLITKVLIDNYLTVYNYDSEQRVTKRTGKLNASTFEYTDTEVKETRYEIIESLGEVANGRVILTKYDKTKAGIYNNEPYYKIATTFSSLLGQTLPNPYLHIIEQSIVDNGITQKTQSFKYFYDAEGYLIKVDDGEFVTIYIYQQI</sequence>
<evidence type="ECO:0008006" key="4">
    <source>
        <dbReference type="Google" id="ProtNLM"/>
    </source>
</evidence>
<keyword evidence="1" id="KW-0732">Signal</keyword>
<organism evidence="2 3">
    <name type="scientific">Flavobacterium ginsengisoli</name>
    <dbReference type="NCBI Taxonomy" id="871694"/>
    <lineage>
        <taxon>Bacteria</taxon>
        <taxon>Pseudomonadati</taxon>
        <taxon>Bacteroidota</taxon>
        <taxon>Flavobacteriia</taxon>
        <taxon>Flavobacteriales</taxon>
        <taxon>Flavobacteriaceae</taxon>
        <taxon>Flavobacterium</taxon>
    </lineage>
</organism>
<keyword evidence="3" id="KW-1185">Reference proteome</keyword>
<proteinExistence type="predicted"/>
<dbReference type="EMBL" id="BAABDT010000001">
    <property type="protein sequence ID" value="GAA3725003.1"/>
    <property type="molecule type" value="Genomic_DNA"/>
</dbReference>
<gene>
    <name evidence="2" type="ORF">GCM10022422_02640</name>
</gene>
<accession>A0ABP7EU57</accession>
<evidence type="ECO:0000313" key="2">
    <source>
        <dbReference type="EMBL" id="GAA3725003.1"/>
    </source>
</evidence>
<comment type="caution">
    <text evidence="2">The sequence shown here is derived from an EMBL/GenBank/DDBJ whole genome shotgun (WGS) entry which is preliminary data.</text>
</comment>
<feature type="chain" id="PRO_5047400269" description="YD repeat-containing protein" evidence="1">
    <location>
        <begin position="21"/>
        <end position="374"/>
    </location>
</feature>
<protein>
    <recommendedName>
        <fullName evidence="4">YD repeat-containing protein</fullName>
    </recommendedName>
</protein>
<evidence type="ECO:0000256" key="1">
    <source>
        <dbReference type="SAM" id="SignalP"/>
    </source>
</evidence>
<dbReference type="PROSITE" id="PS51257">
    <property type="entry name" value="PROKAR_LIPOPROTEIN"/>
    <property type="match status" value="1"/>
</dbReference>
<dbReference type="Proteomes" id="UP001501367">
    <property type="component" value="Unassembled WGS sequence"/>
</dbReference>
<feature type="signal peptide" evidence="1">
    <location>
        <begin position="1"/>
        <end position="20"/>
    </location>
</feature>
<evidence type="ECO:0000313" key="3">
    <source>
        <dbReference type="Proteomes" id="UP001501367"/>
    </source>
</evidence>
<reference evidence="3" key="1">
    <citation type="journal article" date="2019" name="Int. J. Syst. Evol. Microbiol.">
        <title>The Global Catalogue of Microorganisms (GCM) 10K type strain sequencing project: providing services to taxonomists for standard genome sequencing and annotation.</title>
        <authorList>
            <consortium name="The Broad Institute Genomics Platform"/>
            <consortium name="The Broad Institute Genome Sequencing Center for Infectious Disease"/>
            <person name="Wu L."/>
            <person name="Ma J."/>
        </authorList>
    </citation>
    <scope>NUCLEOTIDE SEQUENCE [LARGE SCALE GENOMIC DNA]</scope>
    <source>
        <strain evidence="3">JCM 17336</strain>
    </source>
</reference>